<gene>
    <name evidence="5" type="primary">dacB</name>
    <name evidence="5" type="ORF">C5746_18925</name>
</gene>
<dbReference type="Gene3D" id="3.50.80.20">
    <property type="entry name" value="D-Ala-D-Ala carboxypeptidase C, peptidase S13"/>
    <property type="match status" value="1"/>
</dbReference>
<dbReference type="Proteomes" id="UP000252698">
    <property type="component" value="Chromosome"/>
</dbReference>
<sequence length="511" mass="52396">MCARERGWSTVDEPVKRPSVNPLDKLSRLTRQASVIRLKGLNDRLFTAVSAGLGLALAAGVVLAAGPWDSGQRKAERDWAAARSRTGGVHHEPGALSGPEPAPSAPAVLAPLSSVVDNAAPDARDAPDDAAAALRATLGPLLKDPALGTVRTAVVIDTATDERLYGQGADTPMTPASTVKIATAVAALSALGPDHRIATTVRASPDSRSIVLVGGGDPTLDKAALRALAADTARTLKDRGVRTVRLTYDTSRYSGPARHPIGPNENIAPVSALMTDEGRLDSTDSGPAPRSDDPAGDAARTFGELLDDAGIATRSGPTAGRPAAKSRPVAEHLSAPLSALVERALTNSDNDIAEALARQTALAAGERADFDGGRRAVTAQLKKLHLPLKGANFADGSGLNRKDKVTAGLLAGLLARAADPDHPELRPVLTGLPVAGFSGTLSGRFTQNSAGTGLIRAKTGTLTGVNTLAGTVVDRQGRLLAFAFLASGTTSPSEAQSSLDALATSLAVRTR</sequence>
<proteinExistence type="inferred from homology"/>
<keyword evidence="4" id="KW-0812">Transmembrane</keyword>
<dbReference type="PRINTS" id="PR00922">
    <property type="entry name" value="DADACBPTASE3"/>
</dbReference>
<keyword evidence="4" id="KW-0472">Membrane</keyword>
<organism evidence="5 6">
    <name type="scientific">Streptomyces atratus</name>
    <dbReference type="NCBI Taxonomy" id="1893"/>
    <lineage>
        <taxon>Bacteria</taxon>
        <taxon>Bacillati</taxon>
        <taxon>Actinomycetota</taxon>
        <taxon>Actinomycetes</taxon>
        <taxon>Kitasatosporales</taxon>
        <taxon>Streptomycetaceae</taxon>
        <taxon>Streptomyces</taxon>
    </lineage>
</organism>
<feature type="region of interest" description="Disordered" evidence="3">
    <location>
        <begin position="74"/>
        <end position="107"/>
    </location>
</feature>
<feature type="region of interest" description="Disordered" evidence="3">
    <location>
        <begin position="277"/>
        <end position="299"/>
    </location>
</feature>
<dbReference type="GO" id="GO:0006508">
    <property type="term" value="P:proteolysis"/>
    <property type="evidence" value="ECO:0007669"/>
    <property type="project" value="InterPro"/>
</dbReference>
<dbReference type="Pfam" id="PF02113">
    <property type="entry name" value="Peptidase_S13"/>
    <property type="match status" value="2"/>
</dbReference>
<dbReference type="PANTHER" id="PTHR30023">
    <property type="entry name" value="D-ALANYL-D-ALANINE CARBOXYPEPTIDASE"/>
    <property type="match status" value="1"/>
</dbReference>
<dbReference type="GO" id="GO:0004185">
    <property type="term" value="F:serine-type carboxypeptidase activity"/>
    <property type="evidence" value="ECO:0007669"/>
    <property type="project" value="InterPro"/>
</dbReference>
<dbReference type="InterPro" id="IPR000667">
    <property type="entry name" value="Peptidase_S13"/>
</dbReference>
<keyword evidence="5" id="KW-0121">Carboxypeptidase</keyword>
<dbReference type="KEGG" id="sata:C5746_18925"/>
<dbReference type="SUPFAM" id="SSF56601">
    <property type="entry name" value="beta-lactamase/transpeptidase-like"/>
    <property type="match status" value="1"/>
</dbReference>
<dbReference type="NCBIfam" id="TIGR00666">
    <property type="entry name" value="PBP4"/>
    <property type="match status" value="1"/>
</dbReference>
<dbReference type="AlphaFoldDB" id="A0A2Z5JRK8"/>
<comment type="similarity">
    <text evidence="1">Belongs to the peptidase S13 family.</text>
</comment>
<evidence type="ECO:0000313" key="5">
    <source>
        <dbReference type="EMBL" id="AXE82899.1"/>
    </source>
</evidence>
<evidence type="ECO:0000256" key="1">
    <source>
        <dbReference type="ARBA" id="ARBA00006096"/>
    </source>
</evidence>
<accession>A0A2Z5JRK8</accession>
<evidence type="ECO:0000256" key="3">
    <source>
        <dbReference type="SAM" id="MobiDB-lite"/>
    </source>
</evidence>
<dbReference type="Gene3D" id="3.40.710.10">
    <property type="entry name" value="DD-peptidase/beta-lactamase superfamily"/>
    <property type="match status" value="2"/>
</dbReference>
<dbReference type="GO" id="GO:0000270">
    <property type="term" value="P:peptidoglycan metabolic process"/>
    <property type="evidence" value="ECO:0007669"/>
    <property type="project" value="TreeGrafter"/>
</dbReference>
<name>A0A2Z5JRK8_STRAR</name>
<dbReference type="PANTHER" id="PTHR30023:SF0">
    <property type="entry name" value="PENICILLIN-SENSITIVE CARBOXYPEPTIDASE A"/>
    <property type="match status" value="1"/>
</dbReference>
<evidence type="ECO:0000256" key="4">
    <source>
        <dbReference type="SAM" id="Phobius"/>
    </source>
</evidence>
<reference evidence="5 6" key="1">
    <citation type="journal article" date="2018" name="Front. Microbiol.">
        <title>Genome Sequencing of Streptomyces atratus SCSIOZH16 and Activation Production of Nocardamine via Metabolic Engineering.</title>
        <authorList>
            <person name="Li Y."/>
            <person name="Zhang C."/>
            <person name="Liu C."/>
            <person name="Ju J."/>
            <person name="Ma J."/>
        </authorList>
    </citation>
    <scope>NUCLEOTIDE SEQUENCE [LARGE SCALE GENOMIC DNA]</scope>
    <source>
        <strain evidence="5 6">SCSIO_ZH16</strain>
    </source>
</reference>
<dbReference type="EMBL" id="CP027306">
    <property type="protein sequence ID" value="AXE82899.1"/>
    <property type="molecule type" value="Genomic_DNA"/>
</dbReference>
<feature type="transmembrane region" description="Helical" evidence="4">
    <location>
        <begin position="45"/>
        <end position="68"/>
    </location>
</feature>
<evidence type="ECO:0000256" key="2">
    <source>
        <dbReference type="ARBA" id="ARBA00022801"/>
    </source>
</evidence>
<keyword evidence="5" id="KW-0645">Protease</keyword>
<keyword evidence="2" id="KW-0378">Hydrolase</keyword>
<evidence type="ECO:0000313" key="6">
    <source>
        <dbReference type="Proteomes" id="UP000252698"/>
    </source>
</evidence>
<dbReference type="InterPro" id="IPR012338">
    <property type="entry name" value="Beta-lactam/transpept-like"/>
</dbReference>
<keyword evidence="4" id="KW-1133">Transmembrane helix</keyword>
<protein>
    <submittedName>
        <fullName evidence="5">D-alanyl-D-alanine carboxypeptidase/D-alanyl-D-alanine-endopeptidase</fullName>
    </submittedName>
</protein>